<keyword evidence="2" id="KW-1185">Reference proteome</keyword>
<sequence>MDDSIFDDPGSVVTFVGGGDATNYDPELALAHLSKAERKKAVAKRKAHAEKIRRWQEARSDWTPEMVAAENEELERQKQAILEARHAA</sequence>
<organism evidence="1 2">
    <name type="scientific">Roseovarius pacificus</name>
    <dbReference type="NCBI Taxonomy" id="337701"/>
    <lineage>
        <taxon>Bacteria</taxon>
        <taxon>Pseudomonadati</taxon>
        <taxon>Pseudomonadota</taxon>
        <taxon>Alphaproteobacteria</taxon>
        <taxon>Rhodobacterales</taxon>
        <taxon>Roseobacteraceae</taxon>
        <taxon>Roseovarius</taxon>
    </lineage>
</organism>
<dbReference type="Proteomes" id="UP000183974">
    <property type="component" value="Unassembled WGS sequence"/>
</dbReference>
<dbReference type="OrthoDB" id="7748000at2"/>
<dbReference type="AlphaFoldDB" id="A0A1M6YV81"/>
<reference evidence="1 2" key="1">
    <citation type="submission" date="2016-11" db="EMBL/GenBank/DDBJ databases">
        <authorList>
            <person name="Jaros S."/>
            <person name="Januszkiewicz K."/>
            <person name="Wedrychowicz H."/>
        </authorList>
    </citation>
    <scope>NUCLEOTIDE SEQUENCE [LARGE SCALE GENOMIC DNA]</scope>
    <source>
        <strain evidence="1 2">DSM 29589</strain>
    </source>
</reference>
<dbReference type="RefSeq" id="WP_143163129.1">
    <property type="nucleotide sequence ID" value="NZ_BMLR01000001.1"/>
</dbReference>
<dbReference type="EMBL" id="FRBR01000001">
    <property type="protein sequence ID" value="SHL22211.1"/>
    <property type="molecule type" value="Genomic_DNA"/>
</dbReference>
<evidence type="ECO:0000313" key="2">
    <source>
        <dbReference type="Proteomes" id="UP000183974"/>
    </source>
</evidence>
<protein>
    <submittedName>
        <fullName evidence="1">Uncharacterized protein</fullName>
    </submittedName>
</protein>
<gene>
    <name evidence="1" type="ORF">SAMN05444398_1011052</name>
</gene>
<evidence type="ECO:0000313" key="1">
    <source>
        <dbReference type="EMBL" id="SHL22211.1"/>
    </source>
</evidence>
<name>A0A1M6YV81_9RHOB</name>
<accession>A0A1M6YV81</accession>
<dbReference type="STRING" id="337701.SAMN05444398_1011052"/>
<proteinExistence type="predicted"/>